<dbReference type="Proteomes" id="UP001178507">
    <property type="component" value="Unassembled WGS sequence"/>
</dbReference>
<sequence length="79" mass="8642">MKRGYHRRSYMILAACFGIFGYILLGIMALPGLALVGALVAINFAISTSDVIVDSKGAELSRDQPRYASESWHGDQLHT</sequence>
<evidence type="ECO:0000256" key="3">
    <source>
        <dbReference type="ARBA" id="ARBA00022692"/>
    </source>
</evidence>
<dbReference type="GO" id="GO:0016020">
    <property type="term" value="C:membrane"/>
    <property type="evidence" value="ECO:0007669"/>
    <property type="project" value="UniProtKB-SubCell"/>
</dbReference>
<keyword evidence="4 7" id="KW-1133">Transmembrane helix</keyword>
<keyword evidence="5 7" id="KW-0472">Membrane</keyword>
<dbReference type="EMBL" id="CAUJNA010000957">
    <property type="protein sequence ID" value="CAJ1382926.1"/>
    <property type="molecule type" value="Genomic_DNA"/>
</dbReference>
<keyword evidence="3 7" id="KW-0812">Transmembrane</keyword>
<evidence type="ECO:0000256" key="5">
    <source>
        <dbReference type="ARBA" id="ARBA00023136"/>
    </source>
</evidence>
<dbReference type="InterPro" id="IPR039309">
    <property type="entry name" value="BT1"/>
</dbReference>
<feature type="region of interest" description="Disordered" evidence="6">
    <location>
        <begin position="59"/>
        <end position="79"/>
    </location>
</feature>
<reference evidence="8" key="1">
    <citation type="submission" date="2023-08" db="EMBL/GenBank/DDBJ databases">
        <authorList>
            <person name="Chen Y."/>
            <person name="Shah S."/>
            <person name="Dougan E. K."/>
            <person name="Thang M."/>
            <person name="Chan C."/>
        </authorList>
    </citation>
    <scope>NUCLEOTIDE SEQUENCE</scope>
</reference>
<evidence type="ECO:0000313" key="9">
    <source>
        <dbReference type="Proteomes" id="UP001178507"/>
    </source>
</evidence>
<proteinExistence type="predicted"/>
<comment type="caution">
    <text evidence="8">The sequence shown here is derived from an EMBL/GenBank/DDBJ whole genome shotgun (WGS) entry which is preliminary data.</text>
</comment>
<evidence type="ECO:0000256" key="4">
    <source>
        <dbReference type="ARBA" id="ARBA00022989"/>
    </source>
</evidence>
<keyword evidence="2" id="KW-0813">Transport</keyword>
<evidence type="ECO:0000313" key="8">
    <source>
        <dbReference type="EMBL" id="CAJ1382926.1"/>
    </source>
</evidence>
<dbReference type="Pfam" id="PF03092">
    <property type="entry name" value="BT1"/>
    <property type="match status" value="1"/>
</dbReference>
<comment type="subcellular location">
    <subcellularLocation>
        <location evidence="1">Membrane</location>
        <topology evidence="1">Multi-pass membrane protein</topology>
    </subcellularLocation>
</comment>
<evidence type="ECO:0000256" key="2">
    <source>
        <dbReference type="ARBA" id="ARBA00022448"/>
    </source>
</evidence>
<protein>
    <submittedName>
        <fullName evidence="8">Uncharacterized protein</fullName>
    </submittedName>
</protein>
<evidence type="ECO:0000256" key="6">
    <source>
        <dbReference type="SAM" id="MobiDB-lite"/>
    </source>
</evidence>
<gene>
    <name evidence="8" type="ORF">EVOR1521_LOCUS10175</name>
</gene>
<name>A0AA36I889_9DINO</name>
<accession>A0AA36I889</accession>
<evidence type="ECO:0000256" key="1">
    <source>
        <dbReference type="ARBA" id="ARBA00004141"/>
    </source>
</evidence>
<dbReference type="AlphaFoldDB" id="A0AA36I889"/>
<feature type="transmembrane region" description="Helical" evidence="7">
    <location>
        <begin position="12"/>
        <end position="42"/>
    </location>
</feature>
<keyword evidence="9" id="KW-1185">Reference proteome</keyword>
<organism evidence="8 9">
    <name type="scientific">Effrenium voratum</name>
    <dbReference type="NCBI Taxonomy" id="2562239"/>
    <lineage>
        <taxon>Eukaryota</taxon>
        <taxon>Sar</taxon>
        <taxon>Alveolata</taxon>
        <taxon>Dinophyceae</taxon>
        <taxon>Suessiales</taxon>
        <taxon>Symbiodiniaceae</taxon>
        <taxon>Effrenium</taxon>
    </lineage>
</organism>
<evidence type="ECO:0000256" key="7">
    <source>
        <dbReference type="SAM" id="Phobius"/>
    </source>
</evidence>